<organism evidence="3 4">
    <name type="scientific">Coprococcus comes</name>
    <dbReference type="NCBI Taxonomy" id="410072"/>
    <lineage>
        <taxon>Bacteria</taxon>
        <taxon>Bacillati</taxon>
        <taxon>Bacillota</taxon>
        <taxon>Clostridia</taxon>
        <taxon>Lachnospirales</taxon>
        <taxon>Lachnospiraceae</taxon>
        <taxon>Coprococcus</taxon>
    </lineage>
</organism>
<dbReference type="EMBL" id="QRHO01000001">
    <property type="protein sequence ID" value="RHF85999.1"/>
    <property type="molecule type" value="Genomic_DNA"/>
</dbReference>
<comment type="caution">
    <text evidence="3">The sequence shown here is derived from an EMBL/GenBank/DDBJ whole genome shotgun (WGS) entry which is preliminary data.</text>
</comment>
<dbReference type="PANTHER" id="PTHR43674:SF16">
    <property type="entry name" value="CARBON-NITROGEN FAMILY, PUTATIVE (AFU_ORTHOLOGUE AFUA_5G02350)-RELATED"/>
    <property type="match status" value="1"/>
</dbReference>
<dbReference type="PROSITE" id="PS50263">
    <property type="entry name" value="CN_HYDROLASE"/>
    <property type="match status" value="1"/>
</dbReference>
<dbReference type="InterPro" id="IPR050345">
    <property type="entry name" value="Aliph_Amidase/BUP"/>
</dbReference>
<dbReference type="Gene3D" id="3.60.110.10">
    <property type="entry name" value="Carbon-nitrogen hydrolase"/>
    <property type="match status" value="1"/>
</dbReference>
<dbReference type="SUPFAM" id="SSF56317">
    <property type="entry name" value="Carbon-nitrogen hydrolase"/>
    <property type="match status" value="1"/>
</dbReference>
<dbReference type="Proteomes" id="UP000284579">
    <property type="component" value="Unassembled WGS sequence"/>
</dbReference>
<dbReference type="PANTHER" id="PTHR43674">
    <property type="entry name" value="NITRILASE C965.09-RELATED"/>
    <property type="match status" value="1"/>
</dbReference>
<evidence type="ECO:0000313" key="3">
    <source>
        <dbReference type="EMBL" id="RHF85999.1"/>
    </source>
</evidence>
<dbReference type="CDD" id="cd07197">
    <property type="entry name" value="nitrilase"/>
    <property type="match status" value="1"/>
</dbReference>
<dbReference type="InterPro" id="IPR036526">
    <property type="entry name" value="C-N_Hydrolase_sf"/>
</dbReference>
<name>A0A3R6K4V0_9FIRM</name>
<evidence type="ECO:0000313" key="4">
    <source>
        <dbReference type="Proteomes" id="UP000284579"/>
    </source>
</evidence>
<feature type="domain" description="CN hydrolase" evidence="2">
    <location>
        <begin position="1"/>
        <end position="243"/>
    </location>
</feature>
<dbReference type="GO" id="GO:0016811">
    <property type="term" value="F:hydrolase activity, acting on carbon-nitrogen (but not peptide) bonds, in linear amides"/>
    <property type="evidence" value="ECO:0007669"/>
    <property type="project" value="TreeGrafter"/>
</dbReference>
<accession>A0A3R6K4V0</accession>
<dbReference type="RefSeq" id="WP_118198425.1">
    <property type="nucleotide sequence ID" value="NZ_JAAIOQ010000001.1"/>
</dbReference>
<evidence type="ECO:0000256" key="1">
    <source>
        <dbReference type="ARBA" id="ARBA00022801"/>
    </source>
</evidence>
<dbReference type="AlphaFoldDB" id="A0A3R6K4V0"/>
<evidence type="ECO:0000259" key="2">
    <source>
        <dbReference type="PROSITE" id="PS50263"/>
    </source>
</evidence>
<sequence>MRLAMIQMSNSGSVEKNMEKSLHAIAEAAEKGAELVLFPEVQLTEFFPQYLGRDVSSYSVSIEDEIVKKFCDACKKHQIMAVPNLYLREANGTYDASILIDRSGEVIGIQKMVHVAQVEQFYEQDYYTPSDDGFHVFNTEFGKIGIVVCFDRHYPESIRTESLQEADLILIPTVNTKAEPSEMFEWEVRVQAFQNSVAIAMCNRVGVEGEMDFAGESMAVDANGEILARADDTEQIVYVDINLEKSGKVREKRPYTRLRRKEFYV</sequence>
<reference evidence="3 4" key="1">
    <citation type="submission" date="2018-08" db="EMBL/GenBank/DDBJ databases">
        <title>A genome reference for cultivated species of the human gut microbiota.</title>
        <authorList>
            <person name="Zou Y."/>
            <person name="Xue W."/>
            <person name="Luo G."/>
        </authorList>
    </citation>
    <scope>NUCLEOTIDE SEQUENCE [LARGE SCALE GENOMIC DNA]</scope>
    <source>
        <strain evidence="3 4">AM23-3</strain>
    </source>
</reference>
<keyword evidence="1 3" id="KW-0378">Hydrolase</keyword>
<dbReference type="InterPro" id="IPR003010">
    <property type="entry name" value="C-N_Hydrolase"/>
</dbReference>
<protein>
    <submittedName>
        <fullName evidence="3">Carbon-nitrogen hydrolase family protein</fullName>
    </submittedName>
</protein>
<proteinExistence type="predicted"/>
<gene>
    <name evidence="3" type="ORF">DW656_01655</name>
</gene>
<dbReference type="Pfam" id="PF00795">
    <property type="entry name" value="CN_hydrolase"/>
    <property type="match status" value="1"/>
</dbReference>